<sequence>MISEQGRILEQLLSGAFICQVSDEDAWRFLKTSGNADKIEVQLNLLNRTLASAADGDVFYAAYQSLGDNERRVLSSQFQEISGHLVPLVEWLLLVQQASGTDIPITQGSAIRLTELQGTIEDTPAFAEQLAKISHYKLFGSTSVSTDGQIKQVFKRLTDLGYMLRPNQDKQIFIATGKVEYLYEVIKFIDETESLSLAQQAQSAVQQGSLI</sequence>
<organism evidence="1 2">
    <name type="scientific">Aliiglaciecola litoralis</name>
    <dbReference type="NCBI Taxonomy" id="582857"/>
    <lineage>
        <taxon>Bacteria</taxon>
        <taxon>Pseudomonadati</taxon>
        <taxon>Pseudomonadota</taxon>
        <taxon>Gammaproteobacteria</taxon>
        <taxon>Alteromonadales</taxon>
        <taxon>Alteromonadaceae</taxon>
        <taxon>Aliiglaciecola</taxon>
    </lineage>
</organism>
<protein>
    <recommendedName>
        <fullName evidence="3">DUF4194 domain-containing protein</fullName>
    </recommendedName>
</protein>
<gene>
    <name evidence="1" type="ORF">GCM10009114_16280</name>
</gene>
<dbReference type="RefSeq" id="WP_343858535.1">
    <property type="nucleotide sequence ID" value="NZ_BAAAFD010000003.1"/>
</dbReference>
<reference evidence="1 2" key="1">
    <citation type="journal article" date="2019" name="Int. J. Syst. Evol. Microbiol.">
        <title>The Global Catalogue of Microorganisms (GCM) 10K type strain sequencing project: providing services to taxonomists for standard genome sequencing and annotation.</title>
        <authorList>
            <consortium name="The Broad Institute Genomics Platform"/>
            <consortium name="The Broad Institute Genome Sequencing Center for Infectious Disease"/>
            <person name="Wu L."/>
            <person name="Ma J."/>
        </authorList>
    </citation>
    <scope>NUCLEOTIDE SEQUENCE [LARGE SCALE GENOMIC DNA]</scope>
    <source>
        <strain evidence="1 2">JCM 15896</strain>
    </source>
</reference>
<evidence type="ECO:0000313" key="2">
    <source>
        <dbReference type="Proteomes" id="UP001500359"/>
    </source>
</evidence>
<evidence type="ECO:0000313" key="1">
    <source>
        <dbReference type="EMBL" id="GAA0855974.1"/>
    </source>
</evidence>
<dbReference type="EMBL" id="BAAAFD010000003">
    <property type="protein sequence ID" value="GAA0855974.1"/>
    <property type="molecule type" value="Genomic_DNA"/>
</dbReference>
<comment type="caution">
    <text evidence="1">The sequence shown here is derived from an EMBL/GenBank/DDBJ whole genome shotgun (WGS) entry which is preliminary data.</text>
</comment>
<name>A0ABN1LH59_9ALTE</name>
<accession>A0ABN1LH59</accession>
<dbReference type="Proteomes" id="UP001500359">
    <property type="component" value="Unassembled WGS sequence"/>
</dbReference>
<keyword evidence="2" id="KW-1185">Reference proteome</keyword>
<evidence type="ECO:0008006" key="3">
    <source>
        <dbReference type="Google" id="ProtNLM"/>
    </source>
</evidence>
<proteinExistence type="predicted"/>